<keyword evidence="1" id="KW-0472">Membrane</keyword>
<organism evidence="2 3">
    <name type="scientific">Pseudonocardia oroxyli</name>
    <dbReference type="NCBI Taxonomy" id="366584"/>
    <lineage>
        <taxon>Bacteria</taxon>
        <taxon>Bacillati</taxon>
        <taxon>Actinomycetota</taxon>
        <taxon>Actinomycetes</taxon>
        <taxon>Pseudonocardiales</taxon>
        <taxon>Pseudonocardiaceae</taxon>
        <taxon>Pseudonocardia</taxon>
    </lineage>
</organism>
<dbReference type="InterPro" id="IPR021125">
    <property type="entry name" value="DUF2127"/>
</dbReference>
<dbReference type="AlphaFoldDB" id="A0A1G7VVP2"/>
<reference evidence="2 3" key="1">
    <citation type="submission" date="2016-10" db="EMBL/GenBank/DDBJ databases">
        <authorList>
            <person name="de Groot N.N."/>
        </authorList>
    </citation>
    <scope>NUCLEOTIDE SEQUENCE [LARGE SCALE GENOMIC DNA]</scope>
    <source>
        <strain evidence="2 3">CGMCC 4.3143</strain>
    </source>
</reference>
<keyword evidence="1" id="KW-1133">Transmembrane helix</keyword>
<dbReference type="RefSeq" id="WP_093087352.1">
    <property type="nucleotide sequence ID" value="NZ_FNBE01000013.1"/>
</dbReference>
<sequence length="157" mass="16974">MSRTERLFRIALVVKGVDGAAELLGALLLAVVSGATVHRLVAEVLARDLLGDPDGSLARHFVAGTSEFVSGDRTFAVLYLALHGVVKLALVVALLRKWLPAYPVAVLVLGAFVVYEILRAVHTGSIVLPFLAALDVAILVLVIREYVTLRRERQRTP</sequence>
<keyword evidence="3" id="KW-1185">Reference proteome</keyword>
<protein>
    <submittedName>
        <fullName evidence="2">Uncharacterized membrane protein</fullName>
    </submittedName>
</protein>
<dbReference type="OrthoDB" id="3684244at2"/>
<dbReference type="EMBL" id="FNBE01000013">
    <property type="protein sequence ID" value="SDG63852.1"/>
    <property type="molecule type" value="Genomic_DNA"/>
</dbReference>
<gene>
    <name evidence="2" type="ORF">SAMN05216377_113207</name>
</gene>
<evidence type="ECO:0000313" key="2">
    <source>
        <dbReference type="EMBL" id="SDG63852.1"/>
    </source>
</evidence>
<evidence type="ECO:0000313" key="3">
    <source>
        <dbReference type="Proteomes" id="UP000198967"/>
    </source>
</evidence>
<name>A0A1G7VVP2_PSEOR</name>
<accession>A0A1G7VVP2</accession>
<feature type="transmembrane region" description="Helical" evidence="1">
    <location>
        <begin position="102"/>
        <end position="121"/>
    </location>
</feature>
<feature type="transmembrane region" description="Helical" evidence="1">
    <location>
        <begin position="21"/>
        <end position="41"/>
    </location>
</feature>
<feature type="transmembrane region" description="Helical" evidence="1">
    <location>
        <begin position="76"/>
        <end position="95"/>
    </location>
</feature>
<dbReference type="STRING" id="366584.SAMN05216377_113207"/>
<dbReference type="Pfam" id="PF09900">
    <property type="entry name" value="DUF2127"/>
    <property type="match status" value="1"/>
</dbReference>
<proteinExistence type="predicted"/>
<keyword evidence="1" id="KW-0812">Transmembrane</keyword>
<dbReference type="Proteomes" id="UP000198967">
    <property type="component" value="Unassembled WGS sequence"/>
</dbReference>
<feature type="transmembrane region" description="Helical" evidence="1">
    <location>
        <begin position="127"/>
        <end position="147"/>
    </location>
</feature>
<evidence type="ECO:0000256" key="1">
    <source>
        <dbReference type="SAM" id="Phobius"/>
    </source>
</evidence>